<proteinExistence type="predicted"/>
<evidence type="ECO:0000256" key="1">
    <source>
        <dbReference type="SAM" id="MobiDB-lite"/>
    </source>
</evidence>
<keyword evidence="3" id="KW-1185">Reference proteome</keyword>
<gene>
    <name evidence="2" type="ORF">J4E96_01340</name>
</gene>
<feature type="region of interest" description="Disordered" evidence="1">
    <location>
        <begin position="81"/>
        <end position="110"/>
    </location>
</feature>
<dbReference type="AlphaFoldDB" id="A0A8A4ZEJ1"/>
<evidence type="ECO:0000313" key="2">
    <source>
        <dbReference type="EMBL" id="QTE29725.1"/>
    </source>
</evidence>
<dbReference type="RefSeq" id="WP_227424022.1">
    <property type="nucleotide sequence ID" value="NZ_CP071868.1"/>
</dbReference>
<protein>
    <submittedName>
        <fullName evidence="2">Uncharacterized protein</fullName>
    </submittedName>
</protein>
<dbReference type="Proteomes" id="UP000663937">
    <property type="component" value="Chromosome"/>
</dbReference>
<sequence>MSTALQETTQPAQVLDPAWITATVRPAGTFGTSDSGRLRALLGALSACASIVVLDLQAARLGGRAGAVVDAAAGACCASTRMPPRARASPPPAATPCCSTTRPGSRRRLP</sequence>
<evidence type="ECO:0000313" key="3">
    <source>
        <dbReference type="Proteomes" id="UP000663937"/>
    </source>
</evidence>
<dbReference type="KEGG" id="psic:J4E96_01340"/>
<organism evidence="2 3">
    <name type="scientific">Pengzhenrongella sicca</name>
    <dbReference type="NCBI Taxonomy" id="2819238"/>
    <lineage>
        <taxon>Bacteria</taxon>
        <taxon>Bacillati</taxon>
        <taxon>Actinomycetota</taxon>
        <taxon>Actinomycetes</taxon>
        <taxon>Micrococcales</taxon>
        <taxon>Pengzhenrongella</taxon>
    </lineage>
</organism>
<dbReference type="EMBL" id="CP071868">
    <property type="protein sequence ID" value="QTE29725.1"/>
    <property type="molecule type" value="Genomic_DNA"/>
</dbReference>
<accession>A0A8A4ZEJ1</accession>
<reference evidence="2" key="1">
    <citation type="submission" date="2021-03" db="EMBL/GenBank/DDBJ databases">
        <title>Pengzhenrongella sicca gen. nov., sp. nov., a new member of suborder Micrococcineae isolated from High-Arctic tundra soil.</title>
        <authorList>
            <person name="Peng F."/>
        </authorList>
    </citation>
    <scope>NUCLEOTIDE SEQUENCE</scope>
    <source>
        <strain evidence="2">LRZ-2</strain>
    </source>
</reference>
<name>A0A8A4ZEJ1_9MICO</name>